<evidence type="ECO:0000313" key="3">
    <source>
        <dbReference type="Proteomes" id="UP000091918"/>
    </source>
</evidence>
<organism evidence="2 3">
    <name type="scientific">Emergomyces africanus</name>
    <dbReference type="NCBI Taxonomy" id="1955775"/>
    <lineage>
        <taxon>Eukaryota</taxon>
        <taxon>Fungi</taxon>
        <taxon>Dikarya</taxon>
        <taxon>Ascomycota</taxon>
        <taxon>Pezizomycotina</taxon>
        <taxon>Eurotiomycetes</taxon>
        <taxon>Eurotiomycetidae</taxon>
        <taxon>Onygenales</taxon>
        <taxon>Ajellomycetaceae</taxon>
        <taxon>Emergomyces</taxon>
    </lineage>
</organism>
<evidence type="ECO:0000256" key="1">
    <source>
        <dbReference type="SAM" id="MobiDB-lite"/>
    </source>
</evidence>
<evidence type="ECO:0008006" key="4">
    <source>
        <dbReference type="Google" id="ProtNLM"/>
    </source>
</evidence>
<comment type="caution">
    <text evidence="2">The sequence shown here is derived from an EMBL/GenBank/DDBJ whole genome shotgun (WGS) entry which is preliminary data.</text>
</comment>
<gene>
    <name evidence="2" type="ORF">ACJ72_08038</name>
</gene>
<proteinExistence type="predicted"/>
<dbReference type="Proteomes" id="UP000091918">
    <property type="component" value="Unassembled WGS sequence"/>
</dbReference>
<protein>
    <recommendedName>
        <fullName evidence="4">HNH domain-containing protein</fullName>
    </recommendedName>
</protein>
<dbReference type="STRING" id="1658172.A0A1B7NLK7"/>
<evidence type="ECO:0000313" key="2">
    <source>
        <dbReference type="EMBL" id="OAX77662.1"/>
    </source>
</evidence>
<dbReference type="InterPro" id="IPR003615">
    <property type="entry name" value="HNH_nuc"/>
</dbReference>
<accession>A0A1B7NLK7</accession>
<sequence>MEGNSAVDNPNYATFREYVSQALIHRSAEKPRASTTTPSRRKRKASPLPTNSGKPPLTQHESNDPEELAEFIDYIAGEAFNSLPEEVRSLSYATVQGNSELAERYSEPLQPPILDNLTATVPLSVSESLSVYGLITDPSGFPTFLNPILTGYISAVQTGPPKWSSTRATACEICERDWIPLTYHHLIPREVHAKVLKRKWHDEWMLNSVAWLCRACHSFVHKMASNEELAKEWYTVERILQREDIQQWAKWVARIRWKAK</sequence>
<feature type="region of interest" description="Disordered" evidence="1">
    <location>
        <begin position="23"/>
        <end position="64"/>
    </location>
</feature>
<keyword evidence="3" id="KW-1185">Reference proteome</keyword>
<dbReference type="CDD" id="cd00085">
    <property type="entry name" value="HNHc"/>
    <property type="match status" value="1"/>
</dbReference>
<dbReference type="EMBL" id="LGUA01002202">
    <property type="protein sequence ID" value="OAX77662.1"/>
    <property type="molecule type" value="Genomic_DNA"/>
</dbReference>
<dbReference type="OrthoDB" id="4850648at2759"/>
<dbReference type="AlphaFoldDB" id="A0A1B7NLK7"/>
<reference evidence="2 3" key="1">
    <citation type="submission" date="2015-07" db="EMBL/GenBank/DDBJ databases">
        <title>Emmonsia species relationships and genome sequence.</title>
        <authorList>
            <person name="Cuomo C.A."/>
            <person name="Schwartz I.S."/>
            <person name="Kenyon C."/>
            <person name="de Hoog G.S."/>
            <person name="Govender N.P."/>
            <person name="Botha A."/>
            <person name="Moreno L."/>
            <person name="de Vries M."/>
            <person name="Munoz J.F."/>
            <person name="Stielow J.B."/>
        </authorList>
    </citation>
    <scope>NUCLEOTIDE SEQUENCE [LARGE SCALE GENOMIC DNA]</scope>
    <source>
        <strain evidence="2 3">CBS 136260</strain>
    </source>
</reference>
<dbReference type="PANTHER" id="PTHR37827">
    <property type="entry name" value="TUDOR DOMAIN-CONTAINING PROTEIN"/>
    <property type="match status" value="1"/>
</dbReference>
<dbReference type="PANTHER" id="PTHR37827:SF1">
    <property type="entry name" value="HNH DOMAIN-CONTAINING PROTEIN"/>
    <property type="match status" value="1"/>
</dbReference>
<name>A0A1B7NLK7_9EURO</name>